<dbReference type="InterPro" id="IPR050474">
    <property type="entry name" value="Hel308_SKI2-like"/>
</dbReference>
<keyword evidence="4" id="KW-0067">ATP-binding</keyword>
<dbReference type="AlphaFoldDB" id="A0A9W6FI09"/>
<dbReference type="Pfam" id="PF00270">
    <property type="entry name" value="DEAD"/>
    <property type="match status" value="1"/>
</dbReference>
<dbReference type="SMART" id="SM00487">
    <property type="entry name" value="DEXDc"/>
    <property type="match status" value="1"/>
</dbReference>
<proteinExistence type="predicted"/>
<evidence type="ECO:0000313" key="6">
    <source>
        <dbReference type="EMBL" id="GLG90652.1"/>
    </source>
</evidence>
<accession>A0A9W6FI09</accession>
<dbReference type="InterPro" id="IPR011545">
    <property type="entry name" value="DEAD/DEAH_box_helicase_dom"/>
</dbReference>
<dbReference type="InterPro" id="IPR027417">
    <property type="entry name" value="P-loop_NTPase"/>
</dbReference>
<evidence type="ECO:0000256" key="1">
    <source>
        <dbReference type="ARBA" id="ARBA00022741"/>
    </source>
</evidence>
<keyword evidence="1" id="KW-0547">Nucleotide-binding</keyword>
<dbReference type="PANTHER" id="PTHR47961:SF6">
    <property type="entry name" value="DNA-DIRECTED DNA POLYMERASE"/>
    <property type="match status" value="1"/>
</dbReference>
<dbReference type="GO" id="GO:0003676">
    <property type="term" value="F:nucleic acid binding"/>
    <property type="evidence" value="ECO:0007669"/>
    <property type="project" value="InterPro"/>
</dbReference>
<name>A0A9W6FI09_9FIRM</name>
<reference evidence="6" key="2">
    <citation type="submission" date="2022-11" db="EMBL/GenBank/DDBJ databases">
        <title>Draft genome sequence of Sellimonas catena strain 18CBH55.</title>
        <authorList>
            <person name="Atsushi H."/>
            <person name="Moriya O."/>
            <person name="Mitsuo S."/>
        </authorList>
    </citation>
    <scope>NUCLEOTIDE SEQUENCE</scope>
    <source>
        <strain evidence="6">18CBH55</strain>
    </source>
</reference>
<comment type="caution">
    <text evidence="6">The sequence shown here is derived from an EMBL/GenBank/DDBJ whole genome shotgun (WGS) entry which is preliminary data.</text>
</comment>
<dbReference type="PROSITE" id="PS51192">
    <property type="entry name" value="HELICASE_ATP_BIND_1"/>
    <property type="match status" value="1"/>
</dbReference>
<dbReference type="Proteomes" id="UP001145094">
    <property type="component" value="Unassembled WGS sequence"/>
</dbReference>
<feature type="domain" description="Helicase ATP-binding" evidence="5">
    <location>
        <begin position="129"/>
        <end position="249"/>
    </location>
</feature>
<sequence>MKNDLTLAKLRNTNFASLYNRFMLGKQLQPKEYKCLLAIAICFINAEEVNVQQLGYRIVVEYCNQTGDYIPLYEISINKGLYPVSKFIEQHYISDEQRNFFTEWNDAFLEQYATGRIYQSEQQHMLVKFFDDTKTDTVSIIAPTSYGKSELILSAVKEYAGKKICILTSTKALLIQTKKRIQSVSKGLFPKIVVHPEMYNPHDKSCLAVLTQERLLRIFKKDHNLAFDCIIVDEAHELLEDNTRSHTLANVIIVAQNRNPNVAFKFLTPFLADGGNLKTRYTTYDIEGFKVSEYIKSEKYFLYDMRNHKGLQLYDQFLNKYLPISMSKKFIFEEDFIKEYCANKNIIYLNRPIDIEKFALALKDVLPDIESELVSTACENISEYLQPQYNLLACLRKGIIYHHGSVPDAIRIYIEDLYKKDPAIKYVITSSTLLSGVNLPAERMFILDNRRGRTNLSHDAFKNLVGRVCRFSEIFDRRNGKLQRLEPQIYIVFGQYFAQNANCENFLRKVAKVESKHQDVVENILLSQTKIDSSNEEDLRQASEFIENYENGIIEEYKERYTQTDIGKACIMNGISEIDVFSYETNMQNKVDSYQTKNVKINTTDQLLDVIYHLFIQYIPDSRSDNLKRLENEEARKFYAMMLDWRADNKSYAEMIGLFIRHWRRLYQQNKEIAIYVGKWGDIKLFGNNTPRYTKLKGKNRTQVVNLAIVRIKEEQDFIDNILIKYVEVLHDLELLEDRFYMQIKYGTDDETAICLLKNGLSLSSAMMLLKNYRNYLHINISESTVKFDETLIENMEQANENQIMIYEVKSCM</sequence>
<dbReference type="Gene3D" id="3.40.50.300">
    <property type="entry name" value="P-loop containing nucleotide triphosphate hydrolases"/>
    <property type="match status" value="2"/>
</dbReference>
<dbReference type="GO" id="GO:0004386">
    <property type="term" value="F:helicase activity"/>
    <property type="evidence" value="ECO:0007669"/>
    <property type="project" value="UniProtKB-KW"/>
</dbReference>
<evidence type="ECO:0000256" key="3">
    <source>
        <dbReference type="ARBA" id="ARBA00022806"/>
    </source>
</evidence>
<evidence type="ECO:0000313" key="7">
    <source>
        <dbReference type="Proteomes" id="UP001145094"/>
    </source>
</evidence>
<reference evidence="6" key="3">
    <citation type="journal article" date="2023" name="Int. J. Syst. Evol. Microbiol.">
        <title>Sellimonas catena sp. nov., isolated from human faeces.</title>
        <authorList>
            <person name="Hisatomi A."/>
            <person name="Ohkuma M."/>
            <person name="Sakamoto M."/>
        </authorList>
    </citation>
    <scope>NUCLEOTIDE SEQUENCE</scope>
    <source>
        <strain evidence="6">18CBH55</strain>
    </source>
</reference>
<dbReference type="GO" id="GO:0016787">
    <property type="term" value="F:hydrolase activity"/>
    <property type="evidence" value="ECO:0007669"/>
    <property type="project" value="UniProtKB-KW"/>
</dbReference>
<dbReference type="RefSeq" id="WP_204864624.1">
    <property type="nucleotide sequence ID" value="NZ_BSCH01000013.1"/>
</dbReference>
<keyword evidence="3" id="KW-0347">Helicase</keyword>
<keyword evidence="2" id="KW-0378">Hydrolase</keyword>
<reference evidence="6" key="1">
    <citation type="submission" date="2022-11" db="EMBL/GenBank/DDBJ databases">
        <title>Draft genome sequence of Sellimonas catena strain 18CBH55.</title>
        <authorList>
            <person name="Hisatomi A."/>
            <person name="Ohkuma M."/>
            <person name="Sakamoto M."/>
        </authorList>
    </citation>
    <scope>NUCLEOTIDE SEQUENCE</scope>
    <source>
        <strain evidence="6">18CBH55</strain>
    </source>
</reference>
<evidence type="ECO:0000256" key="4">
    <source>
        <dbReference type="ARBA" id="ARBA00022840"/>
    </source>
</evidence>
<dbReference type="InterPro" id="IPR014001">
    <property type="entry name" value="Helicase_ATP-bd"/>
</dbReference>
<dbReference type="SUPFAM" id="SSF52540">
    <property type="entry name" value="P-loop containing nucleoside triphosphate hydrolases"/>
    <property type="match status" value="1"/>
</dbReference>
<evidence type="ECO:0000259" key="5">
    <source>
        <dbReference type="PROSITE" id="PS51192"/>
    </source>
</evidence>
<organism evidence="6 7">
    <name type="scientific">Sellimonas catena</name>
    <dbReference type="NCBI Taxonomy" id="2994035"/>
    <lineage>
        <taxon>Bacteria</taxon>
        <taxon>Bacillati</taxon>
        <taxon>Bacillota</taxon>
        <taxon>Clostridia</taxon>
        <taxon>Lachnospirales</taxon>
        <taxon>Lachnospiraceae</taxon>
        <taxon>Sellimonas</taxon>
    </lineage>
</organism>
<protein>
    <recommendedName>
        <fullName evidence="5">Helicase ATP-binding domain-containing protein</fullName>
    </recommendedName>
</protein>
<gene>
    <name evidence="6" type="ORF">Selli2_20790</name>
</gene>
<evidence type="ECO:0000256" key="2">
    <source>
        <dbReference type="ARBA" id="ARBA00022801"/>
    </source>
</evidence>
<dbReference type="EMBL" id="BSCH01000013">
    <property type="protein sequence ID" value="GLG90652.1"/>
    <property type="molecule type" value="Genomic_DNA"/>
</dbReference>
<dbReference type="GO" id="GO:0005524">
    <property type="term" value="F:ATP binding"/>
    <property type="evidence" value="ECO:0007669"/>
    <property type="project" value="UniProtKB-KW"/>
</dbReference>
<dbReference type="PANTHER" id="PTHR47961">
    <property type="entry name" value="DNA POLYMERASE THETA, PUTATIVE (AFU_ORTHOLOGUE AFUA_1G05260)-RELATED"/>
    <property type="match status" value="1"/>
</dbReference>